<evidence type="ECO:0000256" key="1">
    <source>
        <dbReference type="SAM" id="MobiDB-lite"/>
    </source>
</evidence>
<feature type="region of interest" description="Disordered" evidence="1">
    <location>
        <begin position="54"/>
        <end position="81"/>
    </location>
</feature>
<organism evidence="2 3">
    <name type="scientific">Colletotrichum spaethianum</name>
    <dbReference type="NCBI Taxonomy" id="700344"/>
    <lineage>
        <taxon>Eukaryota</taxon>
        <taxon>Fungi</taxon>
        <taxon>Dikarya</taxon>
        <taxon>Ascomycota</taxon>
        <taxon>Pezizomycotina</taxon>
        <taxon>Sordariomycetes</taxon>
        <taxon>Hypocreomycetidae</taxon>
        <taxon>Glomerellales</taxon>
        <taxon>Glomerellaceae</taxon>
        <taxon>Colletotrichum</taxon>
        <taxon>Colletotrichum spaethianum species complex</taxon>
    </lineage>
</organism>
<gene>
    <name evidence="2" type="ORF">ColSpa_07554</name>
</gene>
<keyword evidence="3" id="KW-1185">Reference proteome</keyword>
<accession>A0AA37LIX4</accession>
<name>A0AA37LIX4_9PEZI</name>
<sequence>MTDPLLWNSTDDAIRNSEIQGEKRVGASRLDVMMPSIIRTANSMNKTLNLSSASVHSLDPSANATTTSIFSPSPRRAGRLA</sequence>
<evidence type="ECO:0000313" key="2">
    <source>
        <dbReference type="EMBL" id="GKT47373.1"/>
    </source>
</evidence>
<dbReference type="RefSeq" id="XP_049129723.1">
    <property type="nucleotide sequence ID" value="XM_049273766.1"/>
</dbReference>
<reference evidence="2 3" key="1">
    <citation type="submission" date="2022-03" db="EMBL/GenBank/DDBJ databases">
        <title>Genome data of Colletotrichum spp.</title>
        <authorList>
            <person name="Utami Y.D."/>
            <person name="Hiruma K."/>
        </authorList>
    </citation>
    <scope>NUCLEOTIDE SEQUENCE [LARGE SCALE GENOMIC DNA]</scope>
    <source>
        <strain evidence="2 3">MAFF 239500</strain>
    </source>
</reference>
<dbReference type="AlphaFoldDB" id="A0AA37LIX4"/>
<feature type="compositionally biased region" description="Polar residues" evidence="1">
    <location>
        <begin position="54"/>
        <end position="71"/>
    </location>
</feature>
<proteinExistence type="predicted"/>
<comment type="caution">
    <text evidence="2">The sequence shown here is derived from an EMBL/GenBank/DDBJ whole genome shotgun (WGS) entry which is preliminary data.</text>
</comment>
<protein>
    <submittedName>
        <fullName evidence="2">Uncharacterized protein</fullName>
    </submittedName>
</protein>
<evidence type="ECO:0000313" key="3">
    <source>
        <dbReference type="Proteomes" id="UP001055115"/>
    </source>
</evidence>
<dbReference type="Proteomes" id="UP001055115">
    <property type="component" value="Unassembled WGS sequence"/>
</dbReference>
<dbReference type="EMBL" id="BQXU01000019">
    <property type="protein sequence ID" value="GKT47373.1"/>
    <property type="molecule type" value="Genomic_DNA"/>
</dbReference>
<dbReference type="GeneID" id="73328356"/>